<dbReference type="AlphaFoldDB" id="A0A4U6UJC4"/>
<feature type="region of interest" description="Disordered" evidence="1">
    <location>
        <begin position="129"/>
        <end position="186"/>
    </location>
</feature>
<dbReference type="Proteomes" id="UP000298652">
    <property type="component" value="Chromosome 6"/>
</dbReference>
<evidence type="ECO:0000313" key="2">
    <source>
        <dbReference type="EMBL" id="TKW10647.1"/>
    </source>
</evidence>
<reference evidence="2" key="1">
    <citation type="submission" date="2019-03" db="EMBL/GenBank/DDBJ databases">
        <title>WGS assembly of Setaria viridis.</title>
        <authorList>
            <person name="Huang P."/>
            <person name="Jenkins J."/>
            <person name="Grimwood J."/>
            <person name="Barry K."/>
            <person name="Healey A."/>
            <person name="Mamidi S."/>
            <person name="Sreedasyam A."/>
            <person name="Shu S."/>
            <person name="Feldman M."/>
            <person name="Wu J."/>
            <person name="Yu Y."/>
            <person name="Chen C."/>
            <person name="Johnson J."/>
            <person name="Rokhsar D."/>
            <person name="Baxter I."/>
            <person name="Schmutz J."/>
            <person name="Brutnell T."/>
            <person name="Kellogg E."/>
        </authorList>
    </citation>
    <scope>NUCLEOTIDE SEQUENCE [LARGE SCALE GENOMIC DNA]</scope>
</reference>
<dbReference type="Gramene" id="TKW10647">
    <property type="protein sequence ID" value="TKW10647"/>
    <property type="gene ID" value="SEVIR_6G179550v2"/>
</dbReference>
<feature type="region of interest" description="Disordered" evidence="1">
    <location>
        <begin position="1"/>
        <end position="27"/>
    </location>
</feature>
<dbReference type="OMA" id="RAWMYSA"/>
<protein>
    <submittedName>
        <fullName evidence="2">Uncharacterized protein</fullName>
    </submittedName>
</protein>
<evidence type="ECO:0000256" key="1">
    <source>
        <dbReference type="SAM" id="MobiDB-lite"/>
    </source>
</evidence>
<name>A0A4U6UJC4_SETVI</name>
<gene>
    <name evidence="2" type="ORF">SEVIR_6G179550v2</name>
</gene>
<dbReference type="EMBL" id="CM016557">
    <property type="protein sequence ID" value="TKW10647.1"/>
    <property type="molecule type" value="Genomic_DNA"/>
</dbReference>
<organism evidence="2 3">
    <name type="scientific">Setaria viridis</name>
    <name type="common">Green bristlegrass</name>
    <name type="synonym">Setaria italica subsp. viridis</name>
    <dbReference type="NCBI Taxonomy" id="4556"/>
    <lineage>
        <taxon>Eukaryota</taxon>
        <taxon>Viridiplantae</taxon>
        <taxon>Streptophyta</taxon>
        <taxon>Embryophyta</taxon>
        <taxon>Tracheophyta</taxon>
        <taxon>Spermatophyta</taxon>
        <taxon>Magnoliopsida</taxon>
        <taxon>Liliopsida</taxon>
        <taxon>Poales</taxon>
        <taxon>Poaceae</taxon>
        <taxon>PACMAD clade</taxon>
        <taxon>Panicoideae</taxon>
        <taxon>Panicodae</taxon>
        <taxon>Paniceae</taxon>
        <taxon>Cenchrinae</taxon>
        <taxon>Setaria</taxon>
    </lineage>
</organism>
<feature type="compositionally biased region" description="Basic residues" evidence="1">
    <location>
        <begin position="169"/>
        <end position="186"/>
    </location>
</feature>
<evidence type="ECO:0000313" key="3">
    <source>
        <dbReference type="Proteomes" id="UP000298652"/>
    </source>
</evidence>
<feature type="compositionally biased region" description="Basic and acidic residues" evidence="1">
    <location>
        <begin position="137"/>
        <end position="147"/>
    </location>
</feature>
<accession>A0A4U6UJC4</accession>
<proteinExistence type="predicted"/>
<sequence>MAVASAMVPSCPPPSLHGRSRLSRASGVAVPPPLPRLFAGDDARTTPLTNVELRALMRRQCELVPFSDDDDDLPPPLLLSRENNLQLQAQLLCSQFQSPPLSLDNLNAPVSEDDVDVLAPMFSEEEIQVLWPAGTGSDERQAGEKRRSPPWPSCISDDDDDEPPPPPVKRARTRTKTRSRRRDGARATRLRLRLRLREWHNAIARLILRHQFRAPELSRGRTALGCQCHEIALAGVGGCCALHQDGPQPDDRAWMYSAQGRVPLVGGPGEVLVPTLSAGESKATVVQYARWRRGVRMPTRFYVENAVQQQRGMAAADQQPNDDWMVTD</sequence>
<keyword evidence="3" id="KW-1185">Reference proteome</keyword>